<evidence type="ECO:0000313" key="4">
    <source>
        <dbReference type="EMBL" id="KAJ5162418.1"/>
    </source>
</evidence>
<feature type="compositionally biased region" description="Polar residues" evidence="2">
    <location>
        <begin position="993"/>
        <end position="1002"/>
    </location>
</feature>
<feature type="compositionally biased region" description="Polar residues" evidence="2">
    <location>
        <begin position="141"/>
        <end position="158"/>
    </location>
</feature>
<feature type="compositionally biased region" description="Pro residues" evidence="2">
    <location>
        <begin position="319"/>
        <end position="331"/>
    </location>
</feature>
<feature type="region of interest" description="Disordered" evidence="2">
    <location>
        <begin position="832"/>
        <end position="884"/>
    </location>
</feature>
<dbReference type="GO" id="GO:0005085">
    <property type="term" value="F:guanyl-nucleotide exchange factor activity"/>
    <property type="evidence" value="ECO:0007669"/>
    <property type="project" value="InterPro"/>
</dbReference>
<protein>
    <recommendedName>
        <fullName evidence="3">SEC7 domain-containing protein</fullName>
    </recommendedName>
</protein>
<evidence type="ECO:0000259" key="3">
    <source>
        <dbReference type="PROSITE" id="PS50190"/>
    </source>
</evidence>
<reference evidence="4" key="2">
    <citation type="journal article" date="2023" name="IMA Fungus">
        <title>Comparative genomic study of the Penicillium genus elucidates a diverse pangenome and 15 lateral gene transfer events.</title>
        <authorList>
            <person name="Petersen C."/>
            <person name="Sorensen T."/>
            <person name="Nielsen M.R."/>
            <person name="Sondergaard T.E."/>
            <person name="Sorensen J.L."/>
            <person name="Fitzpatrick D.A."/>
            <person name="Frisvad J.C."/>
            <person name="Nielsen K.L."/>
        </authorList>
    </citation>
    <scope>NUCLEOTIDE SEQUENCE</scope>
    <source>
        <strain evidence="4">IBT 21917</strain>
    </source>
</reference>
<comment type="caution">
    <text evidence="4">The sequence shown here is derived from an EMBL/GenBank/DDBJ whole genome shotgun (WGS) entry which is preliminary data.</text>
</comment>
<proteinExistence type="predicted"/>
<feature type="compositionally biased region" description="Basic and acidic residues" evidence="2">
    <location>
        <begin position="55"/>
        <end position="64"/>
    </location>
</feature>
<dbReference type="InterPro" id="IPR023394">
    <property type="entry name" value="Sec7_C_sf"/>
</dbReference>
<dbReference type="InterPro" id="IPR035999">
    <property type="entry name" value="Sec7_dom_sf"/>
</dbReference>
<dbReference type="Pfam" id="PF15410">
    <property type="entry name" value="PH_9"/>
    <property type="match status" value="1"/>
</dbReference>
<organism evidence="4 5">
    <name type="scientific">Penicillium capsulatum</name>
    <dbReference type="NCBI Taxonomy" id="69766"/>
    <lineage>
        <taxon>Eukaryota</taxon>
        <taxon>Fungi</taxon>
        <taxon>Dikarya</taxon>
        <taxon>Ascomycota</taxon>
        <taxon>Pezizomycotina</taxon>
        <taxon>Eurotiomycetes</taxon>
        <taxon>Eurotiomycetidae</taxon>
        <taxon>Eurotiales</taxon>
        <taxon>Aspergillaceae</taxon>
        <taxon>Penicillium</taxon>
    </lineage>
</organism>
<feature type="region of interest" description="Disordered" evidence="2">
    <location>
        <begin position="925"/>
        <end position="1005"/>
    </location>
</feature>
<feature type="compositionally biased region" description="Polar residues" evidence="2">
    <location>
        <begin position="1381"/>
        <end position="1391"/>
    </location>
</feature>
<feature type="region of interest" description="Disordered" evidence="2">
    <location>
        <begin position="243"/>
        <end position="603"/>
    </location>
</feature>
<feature type="compositionally biased region" description="Low complexity" evidence="2">
    <location>
        <begin position="941"/>
        <end position="954"/>
    </location>
</feature>
<gene>
    <name evidence="4" type="ORF">N7492_007810</name>
</gene>
<dbReference type="OrthoDB" id="2157641at2759"/>
<name>A0A9W9I2T0_9EURO</name>
<evidence type="ECO:0000313" key="5">
    <source>
        <dbReference type="Proteomes" id="UP001146351"/>
    </source>
</evidence>
<feature type="compositionally biased region" description="Polar residues" evidence="2">
    <location>
        <begin position="262"/>
        <end position="285"/>
    </location>
</feature>
<dbReference type="InterPro" id="IPR041681">
    <property type="entry name" value="PH_9"/>
</dbReference>
<feature type="region of interest" description="Disordered" evidence="2">
    <location>
        <begin position="1"/>
        <end position="72"/>
    </location>
</feature>
<feature type="compositionally biased region" description="Low complexity" evidence="2">
    <location>
        <begin position="1256"/>
        <end position="1275"/>
    </location>
</feature>
<dbReference type="SMART" id="SM00222">
    <property type="entry name" value="Sec7"/>
    <property type="match status" value="1"/>
</dbReference>
<feature type="compositionally biased region" description="Polar residues" evidence="2">
    <location>
        <begin position="652"/>
        <end position="661"/>
    </location>
</feature>
<accession>A0A9W9I2T0</accession>
<feature type="compositionally biased region" description="Low complexity" evidence="2">
    <location>
        <begin position="349"/>
        <end position="362"/>
    </location>
</feature>
<feature type="compositionally biased region" description="Polar residues" evidence="2">
    <location>
        <begin position="547"/>
        <end position="590"/>
    </location>
</feature>
<dbReference type="InterPro" id="IPR000904">
    <property type="entry name" value="Sec7_dom"/>
</dbReference>
<feature type="region of interest" description="Disordered" evidence="2">
    <location>
        <begin position="141"/>
        <end position="194"/>
    </location>
</feature>
<dbReference type="Gene3D" id="2.30.29.30">
    <property type="entry name" value="Pleckstrin-homology domain (PH domain)/Phosphotyrosine-binding domain (PTB)"/>
    <property type="match status" value="1"/>
</dbReference>
<dbReference type="PANTHER" id="PTHR10663">
    <property type="entry name" value="GUANYL-NUCLEOTIDE EXCHANGE FACTOR"/>
    <property type="match status" value="1"/>
</dbReference>
<feature type="compositionally biased region" description="Low complexity" evidence="2">
    <location>
        <begin position="855"/>
        <end position="865"/>
    </location>
</feature>
<feature type="compositionally biased region" description="Polar residues" evidence="2">
    <location>
        <begin position="178"/>
        <end position="190"/>
    </location>
</feature>
<evidence type="ECO:0000256" key="1">
    <source>
        <dbReference type="SAM" id="Coils"/>
    </source>
</evidence>
<dbReference type="Gene3D" id="1.10.1000.11">
    <property type="entry name" value="Arf Nucleotide-binding Site Opener,domain 2"/>
    <property type="match status" value="1"/>
</dbReference>
<dbReference type="Proteomes" id="UP001146351">
    <property type="component" value="Unassembled WGS sequence"/>
</dbReference>
<feature type="region of interest" description="Disordered" evidence="2">
    <location>
        <begin position="634"/>
        <end position="697"/>
    </location>
</feature>
<dbReference type="InterPro" id="IPR011993">
    <property type="entry name" value="PH-like_dom_sf"/>
</dbReference>
<dbReference type="SUPFAM" id="SSF50729">
    <property type="entry name" value="PH domain-like"/>
    <property type="match status" value="1"/>
</dbReference>
<feature type="region of interest" description="Disordered" evidence="2">
    <location>
        <begin position="1381"/>
        <end position="1405"/>
    </location>
</feature>
<feature type="coiled-coil region" evidence="1">
    <location>
        <begin position="1301"/>
        <end position="1328"/>
    </location>
</feature>
<reference evidence="4" key="1">
    <citation type="submission" date="2022-11" db="EMBL/GenBank/DDBJ databases">
        <authorList>
            <person name="Petersen C."/>
        </authorList>
    </citation>
    <scope>NUCLEOTIDE SEQUENCE</scope>
    <source>
        <strain evidence="4">IBT 21917</strain>
    </source>
</reference>
<dbReference type="EMBL" id="JAPQKO010000005">
    <property type="protein sequence ID" value="KAJ5162418.1"/>
    <property type="molecule type" value="Genomic_DNA"/>
</dbReference>
<sequence>MSQQREVYAASSPPRTPPSQTAKYRPKRGYPARPSIRDAFPDAAVSMENAPRASESGDERDPHDLSLSPNHAARTSVVDNMLLSLDQFGVEPSPLDDYRLFNSAFETDVHGRYRGNTFSSSLSSDQDYGYEDSSDRYATITNKGRRSNSGSNYQTTPRRMSGARAQDMLGSRGAGTMPRTNDTRNGSKGSSGAIDYAYTLPRGRANSDGLDGRSASFDCGPKKAFIPYADPVPDQDALLFDDEAAPTPSIPAGPRKYHDYSRTPNASSSRTPVGSRRNSVKSAQPPQVRKNRPENLGTGTLKSRENEFLPPSDAELEPPTMPASLDPPAPSPTISYNKPAFPQPEPAVTSTTTTITTNNTSSAAPPSTAKERPGFFRRVFGSSKNSTQGPADPPGSNPNDLSYLQENEPKDSTGATVNLKGRKQQQQQQPPKSSSAANTSSTRDGHPQVVNKKSSFFRRRKKSVVDSVPPPIILPQDLAPHVVQTTKPEPSPVSSLRKVMHPFLADGTPGAGDSKGANDGEMQARESVSLQAQKPRESVSAPGGSSKARQTLQPPSTSRSQDRSPLSNNSAIDDQLVQANEMGSTESIDSALQDKGPAPLTLSPVVEDFSHAMNMTATTATISDVAQQGLPEPKKLALPSEGTVPESPAASEASNYQTAANTPVIESEEPNPVADSKANMDGPGDAVEEGPSATDREQAQKLLESQDQVAGSEPAAAWLGEPDRTMVREAYMRLFNWSNMNILAALRSLCGKLVLKGETQQVDRVLDAFSNRWCDCNPSHGFKATDVVHTICYSLLLLNTDLHLADIDQKMTKSQFVRNTMPTIHRVAMDAAPESFETGRPNNRSKTLPVGSDQAPSAPSSARSPTFPGDISRSSLEIESSGDAGPLVSVPFTGTVRAWEQQVEAVLKDFYTSIQKERLPLYGAQPEKEVSRMTSSNFLGPSTSTLRRSPSTISKSGSDIYPRGRSADSRHGAARWSSKPRSRGARLYPPSMMGSSRTSLDDQSVWSPSASSTWSKYSLGKFTSASVDSFGSEYPRGEYQQSIGFANALSQAIIREDSATSVYSYDEPERTTPLLEDETLALAGAPWAKEGSVKHKHHLDAVDKRAKDRNWNDCFAVIQQGWMRLFSFNNTTKSMRQKAKQRGGVVVGGGNWTENAEEIWKFMLRQTIASALPPPGYSKSRPHVWALSLPTGAVHLFQAGTPEIVREFVSTANYWSARLSKQPLVGGISNIEYGWSEAVINGALVGAENRSPPPSSGAARPSIQSSIRSSIDQQSVRPKLPADRVNISDWNPPQQSMAASNLNEEDQLQALQAYVKNVEDDLQRHNELRSAMNLAFSPRHPNSAKAMANWERKSSYLLREIVKFRTYIDSLRNAINQKSKILPSNDSQPSSAVEPADAEKTAVSA</sequence>
<feature type="region of interest" description="Disordered" evidence="2">
    <location>
        <begin position="1249"/>
        <end position="1278"/>
    </location>
</feature>
<evidence type="ECO:0000256" key="2">
    <source>
        <dbReference type="SAM" id="MobiDB-lite"/>
    </source>
</evidence>
<keyword evidence="5" id="KW-1185">Reference proteome</keyword>
<dbReference type="GO" id="GO:0032012">
    <property type="term" value="P:regulation of ARF protein signal transduction"/>
    <property type="evidence" value="ECO:0007669"/>
    <property type="project" value="InterPro"/>
</dbReference>
<keyword evidence="1" id="KW-0175">Coiled coil</keyword>
<feature type="domain" description="SEC7" evidence="3">
    <location>
        <begin position="687"/>
        <end position="846"/>
    </location>
</feature>
<feature type="compositionally biased region" description="Low complexity" evidence="2">
    <location>
        <begin position="424"/>
        <end position="435"/>
    </location>
</feature>
<dbReference type="SUPFAM" id="SSF48425">
    <property type="entry name" value="Sec7 domain"/>
    <property type="match status" value="1"/>
</dbReference>
<feature type="compositionally biased region" description="Polar residues" evidence="2">
    <location>
        <begin position="483"/>
        <end position="494"/>
    </location>
</feature>
<dbReference type="PROSITE" id="PS50190">
    <property type="entry name" value="SEC7"/>
    <property type="match status" value="1"/>
</dbReference>
<dbReference type="Pfam" id="PF01369">
    <property type="entry name" value="Sec7"/>
    <property type="match status" value="1"/>
</dbReference>
<dbReference type="PANTHER" id="PTHR10663:SF373">
    <property type="entry name" value="PH AND SEC7 DOMAIN-CONTAINING PROTEIN C11E3.11C"/>
    <property type="match status" value="1"/>
</dbReference>